<dbReference type="Pfam" id="PF13377">
    <property type="entry name" value="Peripla_BP_3"/>
    <property type="match status" value="1"/>
</dbReference>
<keyword evidence="6" id="KW-1185">Reference proteome</keyword>
<dbReference type="CDD" id="cd01392">
    <property type="entry name" value="HTH_LacI"/>
    <property type="match status" value="1"/>
</dbReference>
<protein>
    <submittedName>
        <fullName evidence="5">Transcriptional regulator, LacI family</fullName>
    </submittedName>
</protein>
<evidence type="ECO:0000313" key="6">
    <source>
        <dbReference type="Proteomes" id="UP000198546"/>
    </source>
</evidence>
<dbReference type="Proteomes" id="UP000198546">
    <property type="component" value="Chromosome i"/>
</dbReference>
<dbReference type="EMBL" id="LT629688">
    <property type="protein sequence ID" value="SDD61370.1"/>
    <property type="molecule type" value="Genomic_DNA"/>
</dbReference>
<dbReference type="GO" id="GO:0003700">
    <property type="term" value="F:DNA-binding transcription factor activity"/>
    <property type="evidence" value="ECO:0007669"/>
    <property type="project" value="TreeGrafter"/>
</dbReference>
<gene>
    <name evidence="5" type="ORF">SAMN04489747_1359</name>
</gene>
<dbReference type="Gene3D" id="3.40.50.2300">
    <property type="match status" value="2"/>
</dbReference>
<reference evidence="5 6" key="1">
    <citation type="submission" date="2016-10" db="EMBL/GenBank/DDBJ databases">
        <authorList>
            <person name="de Groot N.N."/>
        </authorList>
    </citation>
    <scope>NUCLEOTIDE SEQUENCE [LARGE SCALE GENOMIC DNA]</scope>
    <source>
        <strain evidence="5 6">MON 2.2</strain>
    </source>
</reference>
<dbReference type="RefSeq" id="WP_090591809.1">
    <property type="nucleotide sequence ID" value="NZ_LT629688.1"/>
</dbReference>
<dbReference type="InterPro" id="IPR046335">
    <property type="entry name" value="LacI/GalR-like_sensor"/>
</dbReference>
<dbReference type="InterPro" id="IPR000843">
    <property type="entry name" value="HTH_LacI"/>
</dbReference>
<dbReference type="AlphaFoldDB" id="A0A1G6W606"/>
<keyword evidence="3" id="KW-0804">Transcription</keyword>
<organism evidence="5 6">
    <name type="scientific">Auraticoccus monumenti</name>
    <dbReference type="NCBI Taxonomy" id="675864"/>
    <lineage>
        <taxon>Bacteria</taxon>
        <taxon>Bacillati</taxon>
        <taxon>Actinomycetota</taxon>
        <taxon>Actinomycetes</taxon>
        <taxon>Propionibacteriales</taxon>
        <taxon>Propionibacteriaceae</taxon>
        <taxon>Auraticoccus</taxon>
    </lineage>
</organism>
<dbReference type="CDD" id="cd06267">
    <property type="entry name" value="PBP1_LacI_sugar_binding-like"/>
    <property type="match status" value="1"/>
</dbReference>
<dbReference type="PROSITE" id="PS00356">
    <property type="entry name" value="HTH_LACI_1"/>
    <property type="match status" value="1"/>
</dbReference>
<evidence type="ECO:0000256" key="1">
    <source>
        <dbReference type="ARBA" id="ARBA00023015"/>
    </source>
</evidence>
<keyword evidence="2" id="KW-0238">DNA-binding</keyword>
<dbReference type="SUPFAM" id="SSF53822">
    <property type="entry name" value="Periplasmic binding protein-like I"/>
    <property type="match status" value="1"/>
</dbReference>
<evidence type="ECO:0000256" key="2">
    <source>
        <dbReference type="ARBA" id="ARBA00023125"/>
    </source>
</evidence>
<dbReference type="InterPro" id="IPR028082">
    <property type="entry name" value="Peripla_BP_I"/>
</dbReference>
<dbReference type="Pfam" id="PF00356">
    <property type="entry name" value="LacI"/>
    <property type="match status" value="1"/>
</dbReference>
<dbReference type="OrthoDB" id="3258243at2"/>
<keyword evidence="1" id="KW-0805">Transcription regulation</keyword>
<dbReference type="SMART" id="SM00354">
    <property type="entry name" value="HTH_LACI"/>
    <property type="match status" value="1"/>
</dbReference>
<sequence length="327" mass="34315">MGTRGVTIVDVAREAQVSRQTVSRALNGLPEVSESTRTRVVEAARRLNYRPNRAAQGLVRGRDITIGLVVHDLRNPYYPELASVLSRLAAERGWGVVLCDLGTDDAAAGARLADVLRRVDAVVGSVTPALTGASQSVPVVALDVEPVGSDEPAIAIDYAPGIAAALDHLVARGRRRIAMVDSSSTPSRRRLLYRAHLQRHGLAWDETSEVVSADTHLGGVEAATTLRRQCPDADAVLVFNDVIAVGVLKGLTRAGVAVPEELAVVGIDGLDIGTLVTPELTTLAIDRTALARHAIELVAAALGSPGDTAAGGARRVLVPTLVVRESS</sequence>
<evidence type="ECO:0000313" key="5">
    <source>
        <dbReference type="EMBL" id="SDD61370.1"/>
    </source>
</evidence>
<proteinExistence type="predicted"/>
<dbReference type="Gene3D" id="1.10.260.40">
    <property type="entry name" value="lambda repressor-like DNA-binding domains"/>
    <property type="match status" value="1"/>
</dbReference>
<evidence type="ECO:0000256" key="3">
    <source>
        <dbReference type="ARBA" id="ARBA00023163"/>
    </source>
</evidence>
<dbReference type="SUPFAM" id="SSF47413">
    <property type="entry name" value="lambda repressor-like DNA-binding domains"/>
    <property type="match status" value="1"/>
</dbReference>
<name>A0A1G6W606_9ACTN</name>
<dbReference type="PANTHER" id="PTHR30146:SF153">
    <property type="entry name" value="LACTOSE OPERON REPRESSOR"/>
    <property type="match status" value="1"/>
</dbReference>
<accession>A0A1G6W606</accession>
<dbReference type="InterPro" id="IPR010982">
    <property type="entry name" value="Lambda_DNA-bd_dom_sf"/>
</dbReference>
<dbReference type="STRING" id="675864.SAMN04489747_1359"/>
<evidence type="ECO:0000259" key="4">
    <source>
        <dbReference type="PROSITE" id="PS50932"/>
    </source>
</evidence>
<feature type="domain" description="HTH lacI-type" evidence="4">
    <location>
        <begin position="6"/>
        <end position="60"/>
    </location>
</feature>
<dbReference type="GO" id="GO:0000976">
    <property type="term" value="F:transcription cis-regulatory region binding"/>
    <property type="evidence" value="ECO:0007669"/>
    <property type="project" value="TreeGrafter"/>
</dbReference>
<dbReference type="PROSITE" id="PS50932">
    <property type="entry name" value="HTH_LACI_2"/>
    <property type="match status" value="1"/>
</dbReference>
<dbReference type="PANTHER" id="PTHR30146">
    <property type="entry name" value="LACI-RELATED TRANSCRIPTIONAL REPRESSOR"/>
    <property type="match status" value="1"/>
</dbReference>